<dbReference type="EMBL" id="SMMG02000009">
    <property type="protein sequence ID" value="KAA3460772.1"/>
    <property type="molecule type" value="Genomic_DNA"/>
</dbReference>
<protein>
    <submittedName>
        <fullName evidence="9">AP2-like ethylene-responsive transcription factor</fullName>
    </submittedName>
</protein>
<dbReference type="InterPro" id="IPR036955">
    <property type="entry name" value="AP2/ERF_dom_sf"/>
</dbReference>
<evidence type="ECO:0000313" key="10">
    <source>
        <dbReference type="Proteomes" id="UP000325315"/>
    </source>
</evidence>
<dbReference type="GO" id="GO:0005634">
    <property type="term" value="C:nucleus"/>
    <property type="evidence" value="ECO:0007669"/>
    <property type="project" value="UniProtKB-SubCell"/>
</dbReference>
<gene>
    <name evidence="9" type="ORF">EPI10_027400</name>
</gene>
<dbReference type="Proteomes" id="UP000325315">
    <property type="component" value="Unassembled WGS sequence"/>
</dbReference>
<dbReference type="CDD" id="cd00018">
    <property type="entry name" value="AP2"/>
    <property type="match status" value="2"/>
</dbReference>
<evidence type="ECO:0000256" key="6">
    <source>
        <dbReference type="ARBA" id="ARBA00023242"/>
    </source>
</evidence>
<dbReference type="Gene3D" id="3.30.730.10">
    <property type="entry name" value="AP2/ERF domain"/>
    <property type="match status" value="2"/>
</dbReference>
<organism evidence="9 10">
    <name type="scientific">Gossypium australe</name>
    <dbReference type="NCBI Taxonomy" id="47621"/>
    <lineage>
        <taxon>Eukaryota</taxon>
        <taxon>Viridiplantae</taxon>
        <taxon>Streptophyta</taxon>
        <taxon>Embryophyta</taxon>
        <taxon>Tracheophyta</taxon>
        <taxon>Spermatophyta</taxon>
        <taxon>Magnoliopsida</taxon>
        <taxon>eudicotyledons</taxon>
        <taxon>Gunneridae</taxon>
        <taxon>Pentapetalae</taxon>
        <taxon>rosids</taxon>
        <taxon>malvids</taxon>
        <taxon>Malvales</taxon>
        <taxon>Malvaceae</taxon>
        <taxon>Malvoideae</taxon>
        <taxon>Gossypium</taxon>
    </lineage>
</organism>
<dbReference type="InterPro" id="IPR016177">
    <property type="entry name" value="DNA-bd_dom_sf"/>
</dbReference>
<dbReference type="Pfam" id="PF00847">
    <property type="entry name" value="AP2"/>
    <property type="match status" value="1"/>
</dbReference>
<keyword evidence="4" id="KW-0238">DNA-binding</keyword>
<dbReference type="InterPro" id="IPR001471">
    <property type="entry name" value="AP2/ERF_dom"/>
</dbReference>
<evidence type="ECO:0000256" key="1">
    <source>
        <dbReference type="ARBA" id="ARBA00004123"/>
    </source>
</evidence>
<keyword evidence="2" id="KW-0677">Repeat</keyword>
<evidence type="ECO:0000259" key="8">
    <source>
        <dbReference type="PROSITE" id="PS51032"/>
    </source>
</evidence>
<comment type="subcellular location">
    <subcellularLocation>
        <location evidence="1">Nucleus</location>
    </subcellularLocation>
</comment>
<name>A0A5B6UX73_9ROSI</name>
<feature type="region of interest" description="Disordered" evidence="7">
    <location>
        <begin position="84"/>
        <end position="117"/>
    </location>
</feature>
<dbReference type="FunFam" id="3.30.730.10:FF:000002">
    <property type="entry name" value="AP2-like ethylene-responsive transcription factor"/>
    <property type="match status" value="1"/>
</dbReference>
<evidence type="ECO:0000256" key="3">
    <source>
        <dbReference type="ARBA" id="ARBA00023015"/>
    </source>
</evidence>
<dbReference type="PROSITE" id="PS51032">
    <property type="entry name" value="AP2_ERF"/>
    <property type="match status" value="2"/>
</dbReference>
<feature type="domain" description="AP2/ERF" evidence="8">
    <location>
        <begin position="117"/>
        <end position="180"/>
    </location>
</feature>
<keyword evidence="5" id="KW-0804">Transcription</keyword>
<feature type="compositionally biased region" description="Low complexity" evidence="7">
    <location>
        <begin position="95"/>
        <end position="106"/>
    </location>
</feature>
<dbReference type="PANTHER" id="PTHR32467">
    <property type="entry name" value="AP2-LIKE ETHYLENE-RESPONSIVE TRANSCRIPTION FACTOR"/>
    <property type="match status" value="1"/>
</dbReference>
<keyword evidence="10" id="KW-1185">Reference proteome</keyword>
<dbReference type="SMART" id="SM00380">
    <property type="entry name" value="AP2"/>
    <property type="match status" value="2"/>
</dbReference>
<dbReference type="OrthoDB" id="207175at2759"/>
<evidence type="ECO:0000313" key="9">
    <source>
        <dbReference type="EMBL" id="KAA3460772.1"/>
    </source>
</evidence>
<comment type="caution">
    <text evidence="9">The sequence shown here is derived from an EMBL/GenBank/DDBJ whole genome shotgun (WGS) entry which is preliminary data.</text>
</comment>
<keyword evidence="6" id="KW-0539">Nucleus</keyword>
<dbReference type="PRINTS" id="PR00367">
    <property type="entry name" value="ETHRSPELEMNT"/>
</dbReference>
<feature type="domain" description="AP2/ERF" evidence="8">
    <location>
        <begin position="225"/>
        <end position="283"/>
    </location>
</feature>
<evidence type="ECO:0000256" key="4">
    <source>
        <dbReference type="ARBA" id="ARBA00023125"/>
    </source>
</evidence>
<evidence type="ECO:0000256" key="2">
    <source>
        <dbReference type="ARBA" id="ARBA00022737"/>
    </source>
</evidence>
<evidence type="ECO:0000256" key="5">
    <source>
        <dbReference type="ARBA" id="ARBA00023163"/>
    </source>
</evidence>
<proteinExistence type="predicted"/>
<evidence type="ECO:0000256" key="7">
    <source>
        <dbReference type="SAM" id="MobiDB-lite"/>
    </source>
</evidence>
<dbReference type="AlphaFoldDB" id="A0A5B6UX73"/>
<dbReference type="SUPFAM" id="SSF54171">
    <property type="entry name" value="DNA-binding domain"/>
    <property type="match status" value="2"/>
</dbReference>
<keyword evidence="3" id="KW-0805">Transcription regulation</keyword>
<dbReference type="PANTHER" id="PTHR32467:SF116">
    <property type="entry name" value="INTEGRASE-TYPE DNA-BINDING SUPERFAMILY PROTEIN"/>
    <property type="match status" value="1"/>
</dbReference>
<dbReference type="GO" id="GO:0003700">
    <property type="term" value="F:DNA-binding transcription factor activity"/>
    <property type="evidence" value="ECO:0007669"/>
    <property type="project" value="InterPro"/>
</dbReference>
<dbReference type="GO" id="GO:0003677">
    <property type="term" value="F:DNA binding"/>
    <property type="evidence" value="ECO:0007669"/>
    <property type="project" value="UniProtKB-KW"/>
</dbReference>
<reference evidence="10" key="1">
    <citation type="journal article" date="2019" name="Plant Biotechnol. J.">
        <title>Genome sequencing of the Australian wild diploid species Gossypium australe highlights disease resistance and delayed gland morphogenesis.</title>
        <authorList>
            <person name="Cai Y."/>
            <person name="Cai X."/>
            <person name="Wang Q."/>
            <person name="Wang P."/>
            <person name="Zhang Y."/>
            <person name="Cai C."/>
            <person name="Xu Y."/>
            <person name="Wang K."/>
            <person name="Zhou Z."/>
            <person name="Wang C."/>
            <person name="Geng S."/>
            <person name="Li B."/>
            <person name="Dong Q."/>
            <person name="Hou Y."/>
            <person name="Wang H."/>
            <person name="Ai P."/>
            <person name="Liu Z."/>
            <person name="Yi F."/>
            <person name="Sun M."/>
            <person name="An G."/>
            <person name="Cheng J."/>
            <person name="Zhang Y."/>
            <person name="Shi Q."/>
            <person name="Xie Y."/>
            <person name="Shi X."/>
            <person name="Chang Y."/>
            <person name="Huang F."/>
            <person name="Chen Y."/>
            <person name="Hong S."/>
            <person name="Mi L."/>
            <person name="Sun Q."/>
            <person name="Zhang L."/>
            <person name="Zhou B."/>
            <person name="Peng R."/>
            <person name="Zhang X."/>
            <person name="Liu F."/>
        </authorList>
    </citation>
    <scope>NUCLEOTIDE SEQUENCE [LARGE SCALE GENOMIC DNA]</scope>
    <source>
        <strain evidence="10">cv. PA1801</strain>
    </source>
</reference>
<sequence>MSKSETLKITREQEGPLFRHISISDITLGVPVTLFLIVQQPAKVNYRTMEIVTAKSEFSPGRTRLCTAEDNAIDTKCIKRRRRDHSNSALGLSNQQQQHQQLQGDQPTATTVKRSSRFRGVSRHRWTGRFEAHLWDKGSWNPTQRKKGKQGAYDEEESAARAYDLAAIKYWGTSTFTNFPVKLLCSDLRVSDYGTEIEIMRSVTKEEYLASLRRRSSGFSRGVSRYRGVARHHHNGRWEARIGRVFGNKYLYLGTYSTQEEAAHAYDIAAIEYRGINAVTNFDLSTYIRWLKPGANDALIPEQIKTASTTRPMMTSNIFPTEQTNGLTLFNSNPLTEEAIDIRRKGVVSPCPKSSPALSLLLRSSMFNKLVEQNLNANYDQTEEKDVKEAVDKNGGGEMLCNEVDGGVLPFMCSNNRGLESKESKVPLYNKTGQSMWNGALNLLTNA</sequence>
<accession>A0A5B6UX73</accession>